<feature type="transmembrane region" description="Helical" evidence="2">
    <location>
        <begin position="46"/>
        <end position="65"/>
    </location>
</feature>
<dbReference type="InterPro" id="IPR010780">
    <property type="entry name" value="DUF1375"/>
</dbReference>
<dbReference type="NCBIfam" id="NF008628">
    <property type="entry name" value="PRK11616.1"/>
    <property type="match status" value="1"/>
</dbReference>
<organism evidence="3 4">
    <name type="scientific">Klebsiella michiganensis (strain ATCC 8724 / DSM 4798 / JCM 20051 / NBRC 3318 / NRRL B-199 / KCTC 1686 / BUCSAV 143 / CCM 1901)</name>
    <dbReference type="NCBI Taxonomy" id="1006551"/>
    <lineage>
        <taxon>Bacteria</taxon>
        <taxon>Pseudomonadati</taxon>
        <taxon>Pseudomonadota</taxon>
        <taxon>Gammaproteobacteria</taxon>
        <taxon>Enterobacterales</taxon>
        <taxon>Enterobacteriaceae</taxon>
        <taxon>Klebsiella/Raoultella group</taxon>
        <taxon>Klebsiella</taxon>
    </lineage>
</organism>
<dbReference type="HOGENOM" id="CLU_129878_0_0_6"/>
<accession>A0A0H3H5V6</accession>
<proteinExistence type="predicted"/>
<evidence type="ECO:0000313" key="4">
    <source>
        <dbReference type="Proteomes" id="UP000007843"/>
    </source>
</evidence>
<dbReference type="AlphaFoldDB" id="A0A0H3H5V6"/>
<dbReference type="EMBL" id="CP003218">
    <property type="protein sequence ID" value="AEX03032.1"/>
    <property type="molecule type" value="Genomic_DNA"/>
</dbReference>
<feature type="region of interest" description="Disordered" evidence="1">
    <location>
        <begin position="129"/>
        <end position="150"/>
    </location>
</feature>
<evidence type="ECO:0000256" key="1">
    <source>
        <dbReference type="SAM" id="MobiDB-lite"/>
    </source>
</evidence>
<evidence type="ECO:0000256" key="2">
    <source>
        <dbReference type="SAM" id="Phobius"/>
    </source>
</evidence>
<name>A0A0H3H5V6_KLEM8</name>
<dbReference type="Pfam" id="PF07119">
    <property type="entry name" value="DUF1375"/>
    <property type="match status" value="1"/>
</dbReference>
<keyword evidence="2" id="KW-1133">Transmembrane helix</keyword>
<gene>
    <name evidence="3" type="ordered locus">KOX_06510</name>
</gene>
<keyword evidence="2" id="KW-0812">Transmembrane</keyword>
<feature type="transmembrane region" description="Helical" evidence="2">
    <location>
        <begin position="12"/>
        <end position="34"/>
    </location>
</feature>
<dbReference type="Proteomes" id="UP000007843">
    <property type="component" value="Chromosome"/>
</dbReference>
<reference evidence="3 4" key="1">
    <citation type="journal article" date="2012" name="J. Bacteriol.">
        <title>Complete genome sequence of Klebsiella oxytoca KCTC 1686, used in production of 2,3-butanediol.</title>
        <authorList>
            <person name="Shin S.H."/>
            <person name="Kim S."/>
            <person name="Kim J.Y."/>
            <person name="Lee S."/>
            <person name="Um Y."/>
            <person name="Oh M.K."/>
            <person name="Kim Y.R."/>
            <person name="Lee J."/>
            <person name="Yang K.S."/>
        </authorList>
    </citation>
    <scope>NUCLEOTIDE SEQUENCE [LARGE SCALE GENOMIC DNA]</scope>
    <source>
        <strain evidence="4">ATCC 8724 / DSM 4798 / JCM 20051 / NBRC 3318 / NRRL B-199 / KCTC 1686</strain>
    </source>
</reference>
<protein>
    <recommendedName>
        <fullName evidence="5">Outer membrane lipoprotein YidQ</fullName>
    </recommendedName>
</protein>
<evidence type="ECO:0008006" key="5">
    <source>
        <dbReference type="Google" id="ProtNLM"/>
    </source>
</evidence>
<dbReference type="PATRIC" id="fig|1006551.4.peg.1304"/>
<sequence length="150" mass="16070">MEWPDITDMYAILQAAALLAAPCMILYIEGSINARNDDGKMMKNGLLKLVLFSGMISLGGCSSVMSHTGGKEGTYPGTRASAQMLGDSDANWGTKSLVALDMPLTAVMDTLLLPWDMFRTDSSVKSRVEKSEKETLATNAVIPPAPMPNP</sequence>
<keyword evidence="2" id="KW-0472">Membrane</keyword>
<dbReference type="KEGG" id="kox:KOX_06510"/>
<evidence type="ECO:0000313" key="3">
    <source>
        <dbReference type="EMBL" id="AEX03032.1"/>
    </source>
</evidence>